<protein>
    <submittedName>
        <fullName evidence="8">Cytochrome c-type biogenesis protein CcmH</fullName>
    </submittedName>
</protein>
<feature type="transmembrane region" description="Helical" evidence="4">
    <location>
        <begin position="6"/>
        <end position="24"/>
    </location>
</feature>
<evidence type="ECO:0000256" key="4">
    <source>
        <dbReference type="SAM" id="Phobius"/>
    </source>
</evidence>
<dbReference type="EMBL" id="CAADFA010000342">
    <property type="protein sequence ID" value="VFJ63351.1"/>
    <property type="molecule type" value="Genomic_DNA"/>
</dbReference>
<evidence type="ECO:0000313" key="7">
    <source>
        <dbReference type="EMBL" id="VFJ63351.1"/>
    </source>
</evidence>
<dbReference type="InterPro" id="IPR051263">
    <property type="entry name" value="C-type_cytochrome_biogenesis"/>
</dbReference>
<evidence type="ECO:0000259" key="5">
    <source>
        <dbReference type="Pfam" id="PF23914"/>
    </source>
</evidence>
<sequence length="247" mass="26708">MGTFLLITTIMVGVGLAFVLRPMLRPTDRASTPSEESKAGKITDTGNKLTALLIALAIPAVSFGLYFQWGSPQILTGAGDFPNLAQHATAHSSGSSENLPSVQDMVERLAAHLEQEPDNPEGWFMLGRSYTVMGRTEEASAAFAEAYERQPDNLEILVRYAESLAEGNGGSLAGKPSELIQSALSIDPGFSSALWLAGIAAYQQNDYHEAIGHWERLQKGAELGEQEQRMLADVLSEARQAQEENTK</sequence>
<dbReference type="EMBL" id="CAADFL010000352">
    <property type="protein sequence ID" value="VFK15074.1"/>
    <property type="molecule type" value="Genomic_DNA"/>
</dbReference>
<dbReference type="AlphaFoldDB" id="A0A450WDH8"/>
<keyword evidence="4" id="KW-0472">Membrane</keyword>
<keyword evidence="1" id="KW-0677">Repeat</keyword>
<dbReference type="Gene3D" id="1.25.40.10">
    <property type="entry name" value="Tetratricopeptide repeat domain"/>
    <property type="match status" value="1"/>
</dbReference>
<organism evidence="8">
    <name type="scientific">Candidatus Kentrum sp. FM</name>
    <dbReference type="NCBI Taxonomy" id="2126340"/>
    <lineage>
        <taxon>Bacteria</taxon>
        <taxon>Pseudomonadati</taxon>
        <taxon>Pseudomonadota</taxon>
        <taxon>Gammaproteobacteria</taxon>
        <taxon>Candidatus Kentrum</taxon>
    </lineage>
</organism>
<feature type="repeat" description="TPR" evidence="3">
    <location>
        <begin position="120"/>
        <end position="153"/>
    </location>
</feature>
<evidence type="ECO:0000313" key="6">
    <source>
        <dbReference type="EMBL" id="VFJ57861.1"/>
    </source>
</evidence>
<dbReference type="InterPro" id="IPR011990">
    <property type="entry name" value="TPR-like_helical_dom_sf"/>
</dbReference>
<dbReference type="EMBL" id="CAADEZ010000202">
    <property type="protein sequence ID" value="VFJ57861.1"/>
    <property type="molecule type" value="Genomic_DNA"/>
</dbReference>
<gene>
    <name evidence="6" type="ORF">BECKFM1743A_GA0114220_102027</name>
    <name evidence="8" type="ORF">BECKFM1743B_GA0114221_103524</name>
    <name evidence="7" type="ORF">BECKFM1743C_GA0114222_103424</name>
</gene>
<dbReference type="InterPro" id="IPR056413">
    <property type="entry name" value="TPR_CcmH_CycH"/>
</dbReference>
<dbReference type="GO" id="GO:0005886">
    <property type="term" value="C:plasma membrane"/>
    <property type="evidence" value="ECO:0007669"/>
    <property type="project" value="TreeGrafter"/>
</dbReference>
<dbReference type="PANTHER" id="PTHR47870:SF4">
    <property type="entry name" value="CYTOCHROME C-TYPE BIOGENESIS PROTEIN CYCH"/>
    <property type="match status" value="1"/>
</dbReference>
<dbReference type="InterPro" id="IPR019734">
    <property type="entry name" value="TPR_rpt"/>
</dbReference>
<dbReference type="Pfam" id="PF23914">
    <property type="entry name" value="TPR_CcmH_CycH"/>
    <property type="match status" value="1"/>
</dbReference>
<dbReference type="PROSITE" id="PS50005">
    <property type="entry name" value="TPR"/>
    <property type="match status" value="1"/>
</dbReference>
<accession>A0A450WDH8</accession>
<dbReference type="SUPFAM" id="SSF48452">
    <property type="entry name" value="TPR-like"/>
    <property type="match status" value="1"/>
</dbReference>
<name>A0A450WDH8_9GAMM</name>
<evidence type="ECO:0000256" key="1">
    <source>
        <dbReference type="ARBA" id="ARBA00022737"/>
    </source>
</evidence>
<dbReference type="PANTHER" id="PTHR47870">
    <property type="entry name" value="CYTOCHROME C-TYPE BIOGENESIS PROTEIN CCMH"/>
    <property type="match status" value="1"/>
</dbReference>
<evidence type="ECO:0000313" key="8">
    <source>
        <dbReference type="EMBL" id="VFK15074.1"/>
    </source>
</evidence>
<keyword evidence="2 3" id="KW-0802">TPR repeat</keyword>
<evidence type="ECO:0000256" key="2">
    <source>
        <dbReference type="ARBA" id="ARBA00022803"/>
    </source>
</evidence>
<dbReference type="SMART" id="SM00028">
    <property type="entry name" value="TPR"/>
    <property type="match status" value="1"/>
</dbReference>
<keyword evidence="4" id="KW-0812">Transmembrane</keyword>
<evidence type="ECO:0000256" key="3">
    <source>
        <dbReference type="PROSITE-ProRule" id="PRU00339"/>
    </source>
</evidence>
<proteinExistence type="predicted"/>
<feature type="domain" description="Cytochrome c-type biogenesis protein H TPR" evidence="5">
    <location>
        <begin position="82"/>
        <end position="219"/>
    </location>
</feature>
<reference evidence="8" key="1">
    <citation type="submission" date="2019-02" db="EMBL/GenBank/DDBJ databases">
        <authorList>
            <person name="Gruber-Vodicka R. H."/>
            <person name="Seah K. B. B."/>
        </authorList>
    </citation>
    <scope>NUCLEOTIDE SEQUENCE</scope>
    <source>
        <strain evidence="6">BECK_BZ163</strain>
        <strain evidence="8">BECK_BZ164</strain>
        <strain evidence="7">BECK_BZ165</strain>
    </source>
</reference>
<keyword evidence="4" id="KW-1133">Transmembrane helix</keyword>
<feature type="transmembrane region" description="Helical" evidence="4">
    <location>
        <begin position="49"/>
        <end position="69"/>
    </location>
</feature>